<comment type="similarity">
    <text evidence="1">Belongs to the UPF0065 (bug) family.</text>
</comment>
<evidence type="ECO:0000313" key="3">
    <source>
        <dbReference type="EMBL" id="MBB5693300.1"/>
    </source>
</evidence>
<feature type="signal peptide" evidence="2">
    <location>
        <begin position="1"/>
        <end position="27"/>
    </location>
</feature>
<protein>
    <submittedName>
        <fullName evidence="3">Tripartite-type tricarboxylate transporter receptor subunit TctC</fullName>
    </submittedName>
</protein>
<keyword evidence="3" id="KW-0675">Receptor</keyword>
<dbReference type="SUPFAM" id="SSF53850">
    <property type="entry name" value="Periplasmic binding protein-like II"/>
    <property type="match status" value="1"/>
</dbReference>
<sequence>MARRVTLSRRAALAAPALALLPRPGWAQGGGQGAGGYPARPVRLVVPFAPAGTTDVAARILAERLQSRMGQPFTVENRAGAGGNIGSDVVAKAEPDGYTLLMQTISSGAINYTLYGDRMPYRPEDLAEVGLLIRVPNVIFVTNSLPVRTLGELVAYARANPNRLNIGSSGAGTSLHVTGELLKMEAGISMAHVPFRGAGPMMAEVMAGRVEVAVDNLPSAIGHIRDGRLRALAVTTRERTPALPDVPTTAEAGLPGVEATGWFGIQAPARTPRPIVERLGAEIDAIVKEPATWARLADLGGMKPGLTPDGGTNPAAFTAFVRSEIARWGEVVRKSGASVE</sequence>
<comment type="caution">
    <text evidence="3">The sequence shown here is derived from an EMBL/GenBank/DDBJ whole genome shotgun (WGS) entry which is preliminary data.</text>
</comment>
<dbReference type="InterPro" id="IPR042100">
    <property type="entry name" value="Bug_dom1"/>
</dbReference>
<dbReference type="Proteomes" id="UP000580654">
    <property type="component" value="Unassembled WGS sequence"/>
</dbReference>
<dbReference type="RefSeq" id="WP_184515229.1">
    <property type="nucleotide sequence ID" value="NZ_JACIJD010000005.1"/>
</dbReference>
<dbReference type="PANTHER" id="PTHR42928:SF5">
    <property type="entry name" value="BLR1237 PROTEIN"/>
    <property type="match status" value="1"/>
</dbReference>
<dbReference type="CDD" id="cd13578">
    <property type="entry name" value="PBP2_Bug27"/>
    <property type="match status" value="1"/>
</dbReference>
<dbReference type="PIRSF" id="PIRSF017082">
    <property type="entry name" value="YflP"/>
    <property type="match status" value="1"/>
</dbReference>
<name>A0A840Y140_9PROT</name>
<accession>A0A840Y140</accession>
<organism evidence="3 4">
    <name type="scientific">Muricoccus pecuniae</name>
    <dbReference type="NCBI Taxonomy" id="693023"/>
    <lineage>
        <taxon>Bacteria</taxon>
        <taxon>Pseudomonadati</taxon>
        <taxon>Pseudomonadota</taxon>
        <taxon>Alphaproteobacteria</taxon>
        <taxon>Acetobacterales</taxon>
        <taxon>Roseomonadaceae</taxon>
        <taxon>Muricoccus</taxon>
    </lineage>
</organism>
<feature type="chain" id="PRO_5032596682" evidence="2">
    <location>
        <begin position="28"/>
        <end position="340"/>
    </location>
</feature>
<keyword evidence="4" id="KW-1185">Reference proteome</keyword>
<reference evidence="3 4" key="1">
    <citation type="submission" date="2020-08" db="EMBL/GenBank/DDBJ databases">
        <title>Genomic Encyclopedia of Type Strains, Phase IV (KMG-IV): sequencing the most valuable type-strain genomes for metagenomic binning, comparative biology and taxonomic classification.</title>
        <authorList>
            <person name="Goeker M."/>
        </authorList>
    </citation>
    <scope>NUCLEOTIDE SEQUENCE [LARGE SCALE GENOMIC DNA]</scope>
    <source>
        <strain evidence="3 4">DSM 25622</strain>
    </source>
</reference>
<evidence type="ECO:0000256" key="1">
    <source>
        <dbReference type="ARBA" id="ARBA00006987"/>
    </source>
</evidence>
<dbReference type="PANTHER" id="PTHR42928">
    <property type="entry name" value="TRICARBOXYLATE-BINDING PROTEIN"/>
    <property type="match status" value="1"/>
</dbReference>
<dbReference type="Gene3D" id="3.40.190.150">
    <property type="entry name" value="Bordetella uptake gene, domain 1"/>
    <property type="match status" value="1"/>
</dbReference>
<evidence type="ECO:0000256" key="2">
    <source>
        <dbReference type="SAM" id="SignalP"/>
    </source>
</evidence>
<dbReference type="Pfam" id="PF03401">
    <property type="entry name" value="TctC"/>
    <property type="match status" value="1"/>
</dbReference>
<evidence type="ECO:0000313" key="4">
    <source>
        <dbReference type="Proteomes" id="UP000580654"/>
    </source>
</evidence>
<dbReference type="EMBL" id="JACIJD010000005">
    <property type="protein sequence ID" value="MBB5693300.1"/>
    <property type="molecule type" value="Genomic_DNA"/>
</dbReference>
<dbReference type="InterPro" id="IPR005064">
    <property type="entry name" value="BUG"/>
</dbReference>
<gene>
    <name evidence="3" type="ORF">FHS87_001329</name>
</gene>
<proteinExistence type="inferred from homology"/>
<keyword evidence="2" id="KW-0732">Signal</keyword>
<dbReference type="Gene3D" id="3.40.190.10">
    <property type="entry name" value="Periplasmic binding protein-like II"/>
    <property type="match status" value="1"/>
</dbReference>
<dbReference type="AlphaFoldDB" id="A0A840Y140"/>